<evidence type="ECO:0000313" key="8">
    <source>
        <dbReference type="Proteomes" id="UP001152321"/>
    </source>
</evidence>
<dbReference type="Gene3D" id="3.30.950.10">
    <property type="entry name" value="Methyltransferase, Cobalt-precorrin-4 Transmethylase, Domain 2"/>
    <property type="match status" value="1"/>
</dbReference>
<evidence type="ECO:0000313" key="7">
    <source>
        <dbReference type="EMBL" id="MDG0815618.1"/>
    </source>
</evidence>
<keyword evidence="3 7" id="KW-0489">Methyltransferase</keyword>
<dbReference type="InterPro" id="IPR000878">
    <property type="entry name" value="4pyrrol_Mease"/>
</dbReference>
<dbReference type="SUPFAM" id="SSF53790">
    <property type="entry name" value="Tetrapyrrole methylase"/>
    <property type="match status" value="1"/>
</dbReference>
<evidence type="ECO:0000256" key="4">
    <source>
        <dbReference type="ARBA" id="ARBA00022679"/>
    </source>
</evidence>
<keyword evidence="4" id="KW-0808">Transferase</keyword>
<dbReference type="InterPro" id="IPR014776">
    <property type="entry name" value="4pyrrole_Mease_sub2"/>
</dbReference>
<dbReference type="GO" id="GO:0032259">
    <property type="term" value="P:methylation"/>
    <property type="evidence" value="ECO:0007669"/>
    <property type="project" value="UniProtKB-KW"/>
</dbReference>
<dbReference type="InterPro" id="IPR014777">
    <property type="entry name" value="4pyrrole_Mease_sub1"/>
</dbReference>
<dbReference type="RefSeq" id="WP_277577092.1">
    <property type="nucleotide sequence ID" value="NZ_JANRMI010000001.1"/>
</dbReference>
<sequence length="218" mass="24303">MLYLVATPIGDYNEISLRALDVLREAEVIICESTKEASKLLRSHGITGKKFEILDEHSTPEDKAALVPLCAEKMVALITDCGTPGFADPGADLVRLCRKKNLAVKSVLGPSSLMGLLSLSGQRLDQFVFRGFLPAETESRGAALRELTKEKRAIVIMDTPYRLKKTLNDMKEHFPNRQFLITYNLSQEDELVLEGTIDSIINKNAFEKAEFMLLIYPA</sequence>
<protein>
    <submittedName>
        <fullName evidence="7">SAM-dependent methyltransferase</fullName>
    </submittedName>
</protein>
<keyword evidence="2" id="KW-0698">rRNA processing</keyword>
<organism evidence="7 8">
    <name type="scientific">Bdellovibrio svalbardensis</name>
    <dbReference type="NCBI Taxonomy" id="2972972"/>
    <lineage>
        <taxon>Bacteria</taxon>
        <taxon>Pseudomonadati</taxon>
        <taxon>Bdellovibrionota</taxon>
        <taxon>Bdellovibrionia</taxon>
        <taxon>Bdellovibrionales</taxon>
        <taxon>Pseudobdellovibrionaceae</taxon>
        <taxon>Bdellovibrio</taxon>
    </lineage>
</organism>
<dbReference type="PANTHER" id="PTHR46111">
    <property type="entry name" value="RIBOSOMAL RNA SMALL SUBUNIT METHYLTRANSFERASE I"/>
    <property type="match status" value="1"/>
</dbReference>
<accession>A0ABT6DFJ8</accession>
<dbReference type="InterPro" id="IPR035996">
    <property type="entry name" value="4pyrrol_Methylase_sf"/>
</dbReference>
<keyword evidence="8" id="KW-1185">Reference proteome</keyword>
<dbReference type="InterPro" id="IPR008189">
    <property type="entry name" value="rRNA_ssu_MeTfrase_I"/>
</dbReference>
<name>A0ABT6DFJ8_9BACT</name>
<evidence type="ECO:0000259" key="6">
    <source>
        <dbReference type="Pfam" id="PF00590"/>
    </source>
</evidence>
<dbReference type="Proteomes" id="UP001152321">
    <property type="component" value="Unassembled WGS sequence"/>
</dbReference>
<dbReference type="PANTHER" id="PTHR46111:SF1">
    <property type="entry name" value="RIBOSOMAL RNA SMALL SUBUNIT METHYLTRANSFERASE I"/>
    <property type="match status" value="1"/>
</dbReference>
<comment type="caution">
    <text evidence="7">The sequence shown here is derived from an EMBL/GenBank/DDBJ whole genome shotgun (WGS) entry which is preliminary data.</text>
</comment>
<keyword evidence="5" id="KW-0949">S-adenosyl-L-methionine</keyword>
<gene>
    <name evidence="7" type="ORF">NWE73_04525</name>
</gene>
<dbReference type="Pfam" id="PF00590">
    <property type="entry name" value="TP_methylase"/>
    <property type="match status" value="1"/>
</dbReference>
<feature type="domain" description="Tetrapyrrole methylase" evidence="6">
    <location>
        <begin position="1"/>
        <end position="200"/>
    </location>
</feature>
<dbReference type="GO" id="GO:0008168">
    <property type="term" value="F:methyltransferase activity"/>
    <property type="evidence" value="ECO:0007669"/>
    <property type="project" value="UniProtKB-KW"/>
</dbReference>
<reference evidence="7" key="1">
    <citation type="submission" date="2022-08" db="EMBL/GenBank/DDBJ databases">
        <title>Novel Bdellovibrio Species Isolated from Svalbard: Designation Bdellovibrio svalbardensis.</title>
        <authorList>
            <person name="Mitchell R.J."/>
            <person name="Choi S.Y."/>
        </authorList>
    </citation>
    <scope>NUCLEOTIDE SEQUENCE</scope>
    <source>
        <strain evidence="7">PAP01</strain>
    </source>
</reference>
<dbReference type="EMBL" id="JANRMI010000001">
    <property type="protein sequence ID" value="MDG0815618.1"/>
    <property type="molecule type" value="Genomic_DNA"/>
</dbReference>
<evidence type="ECO:0000256" key="5">
    <source>
        <dbReference type="ARBA" id="ARBA00022691"/>
    </source>
</evidence>
<evidence type="ECO:0000256" key="3">
    <source>
        <dbReference type="ARBA" id="ARBA00022603"/>
    </source>
</evidence>
<proteinExistence type="predicted"/>
<keyword evidence="1" id="KW-0963">Cytoplasm</keyword>
<evidence type="ECO:0000256" key="1">
    <source>
        <dbReference type="ARBA" id="ARBA00022490"/>
    </source>
</evidence>
<dbReference type="Gene3D" id="3.40.1010.10">
    <property type="entry name" value="Cobalt-precorrin-4 Transmethylase, Domain 1"/>
    <property type="match status" value="1"/>
</dbReference>
<dbReference type="PIRSF" id="PIRSF005917">
    <property type="entry name" value="MTase_YraL"/>
    <property type="match status" value="1"/>
</dbReference>
<evidence type="ECO:0000256" key="2">
    <source>
        <dbReference type="ARBA" id="ARBA00022552"/>
    </source>
</evidence>